<evidence type="ECO:0000313" key="2">
    <source>
        <dbReference type="Proteomes" id="UP001140562"/>
    </source>
</evidence>
<organism evidence="1 2">
    <name type="scientific">Didymella glomerata</name>
    <dbReference type="NCBI Taxonomy" id="749621"/>
    <lineage>
        <taxon>Eukaryota</taxon>
        <taxon>Fungi</taxon>
        <taxon>Dikarya</taxon>
        <taxon>Ascomycota</taxon>
        <taxon>Pezizomycotina</taxon>
        <taxon>Dothideomycetes</taxon>
        <taxon>Pleosporomycetidae</taxon>
        <taxon>Pleosporales</taxon>
        <taxon>Pleosporineae</taxon>
        <taxon>Didymellaceae</taxon>
        <taxon>Didymella</taxon>
    </lineage>
</organism>
<name>A0A9W9BX97_9PLEO</name>
<accession>A0A9W9BX97</accession>
<evidence type="ECO:0000313" key="1">
    <source>
        <dbReference type="EMBL" id="KAJ4331462.1"/>
    </source>
</evidence>
<sequence length="393" mass="46407">MVARRCAAVKGFYGRSMSPPSLPLDIWLIVFEYVDAAYYVLDDTDADSLTILWCIVRNVSPYLRDCIDEYFRRGVLRNMLINLSYSNINYCGGPDFTRLHVPMRFSHLSSDGARAVFRQSGYRDLDRSRVHSGCIRGWVPFAERWCVEMRKPKPKIMHREKAKARTGPPAWEEEHLNLRNTLTGADKTNYLASLRDHTSIGRGYRPPYYLKLREAVNDTELVDLAVDIEAHEISFDWHRTFALFFVEQRFIMLAERGIGKRTVYDTDLVAAISRTTQGMHTQDYWNSSHRRARRKRLQPWVIEKKHRMTPEDRAKAEDRVEYTKDRIRRRLRTENLRELELSEFCREWHEIVPQACAEDLPYLLQWPWVHEDTYMVPRKPVQLKCDLKGCLIM</sequence>
<keyword evidence="2" id="KW-1185">Reference proteome</keyword>
<protein>
    <submittedName>
        <fullName evidence="1">Uncharacterized protein</fullName>
    </submittedName>
</protein>
<dbReference type="AlphaFoldDB" id="A0A9W9BX97"/>
<dbReference type="EMBL" id="JAPEUV010000149">
    <property type="protein sequence ID" value="KAJ4331462.1"/>
    <property type="molecule type" value="Genomic_DNA"/>
</dbReference>
<reference evidence="1" key="1">
    <citation type="submission" date="2022-10" db="EMBL/GenBank/DDBJ databases">
        <title>Tapping the CABI collections for fungal endophytes: first genome assemblies for Collariella, Neodidymelliopsis, Ascochyta clinopodiicola, Didymella pomorum, Didymosphaeria variabile, Neocosmospora piperis and Neocucurbitaria cava.</title>
        <authorList>
            <person name="Hill R."/>
        </authorList>
    </citation>
    <scope>NUCLEOTIDE SEQUENCE</scope>
    <source>
        <strain evidence="1">IMI 360193</strain>
    </source>
</reference>
<dbReference type="OrthoDB" id="2997776at2759"/>
<comment type="caution">
    <text evidence="1">The sequence shown here is derived from an EMBL/GenBank/DDBJ whole genome shotgun (WGS) entry which is preliminary data.</text>
</comment>
<gene>
    <name evidence="1" type="ORF">N0V87_009150</name>
</gene>
<dbReference type="Proteomes" id="UP001140562">
    <property type="component" value="Unassembled WGS sequence"/>
</dbReference>
<proteinExistence type="predicted"/>